<gene>
    <name evidence="2" type="ORF">F383_28650</name>
</gene>
<keyword evidence="1" id="KW-0732">Signal</keyword>
<feature type="chain" id="PRO_5012859195" evidence="1">
    <location>
        <begin position="16"/>
        <end position="37"/>
    </location>
</feature>
<name>A0A0B0P7R1_GOSAR</name>
<dbReference type="AlphaFoldDB" id="A0A0B0P7R1"/>
<feature type="signal peptide" evidence="1">
    <location>
        <begin position="1"/>
        <end position="15"/>
    </location>
</feature>
<accession>A0A0B0P7R1</accession>
<evidence type="ECO:0000256" key="1">
    <source>
        <dbReference type="SAM" id="SignalP"/>
    </source>
</evidence>
<evidence type="ECO:0000313" key="3">
    <source>
        <dbReference type="Proteomes" id="UP000032142"/>
    </source>
</evidence>
<proteinExistence type="predicted"/>
<dbReference type="EMBL" id="KN422745">
    <property type="protein sequence ID" value="KHG22753.1"/>
    <property type="molecule type" value="Genomic_DNA"/>
</dbReference>
<reference evidence="3" key="1">
    <citation type="submission" date="2014-09" db="EMBL/GenBank/DDBJ databases">
        <authorList>
            <person name="Mudge J."/>
            <person name="Ramaraj T."/>
            <person name="Lindquist I.E."/>
            <person name="Bharti A.K."/>
            <person name="Sundararajan A."/>
            <person name="Cameron C.T."/>
            <person name="Woodward J.E."/>
            <person name="May G.D."/>
            <person name="Brubaker C."/>
            <person name="Broadhvest J."/>
            <person name="Wilkins T.A."/>
        </authorList>
    </citation>
    <scope>NUCLEOTIDE SEQUENCE</scope>
    <source>
        <strain evidence="3">cv. AKA8401</strain>
    </source>
</reference>
<keyword evidence="3" id="KW-1185">Reference proteome</keyword>
<evidence type="ECO:0000313" key="2">
    <source>
        <dbReference type="EMBL" id="KHG22753.1"/>
    </source>
</evidence>
<sequence>MRLSWLQAMLLALWCEFLEYPTVFQMVQWVNERCDCV</sequence>
<protein>
    <submittedName>
        <fullName evidence="2">Uncharacterized protein</fullName>
    </submittedName>
</protein>
<dbReference type="Proteomes" id="UP000032142">
    <property type="component" value="Unassembled WGS sequence"/>
</dbReference>
<organism evidence="2 3">
    <name type="scientific">Gossypium arboreum</name>
    <name type="common">Tree cotton</name>
    <name type="synonym">Gossypium nanking</name>
    <dbReference type="NCBI Taxonomy" id="29729"/>
    <lineage>
        <taxon>Eukaryota</taxon>
        <taxon>Viridiplantae</taxon>
        <taxon>Streptophyta</taxon>
        <taxon>Embryophyta</taxon>
        <taxon>Tracheophyta</taxon>
        <taxon>Spermatophyta</taxon>
        <taxon>Magnoliopsida</taxon>
        <taxon>eudicotyledons</taxon>
        <taxon>Gunneridae</taxon>
        <taxon>Pentapetalae</taxon>
        <taxon>rosids</taxon>
        <taxon>malvids</taxon>
        <taxon>Malvales</taxon>
        <taxon>Malvaceae</taxon>
        <taxon>Malvoideae</taxon>
        <taxon>Gossypium</taxon>
    </lineage>
</organism>